<reference evidence="2" key="3">
    <citation type="submission" date="2025-09" db="UniProtKB">
        <authorList>
            <consortium name="Ensembl"/>
        </authorList>
    </citation>
    <scope>IDENTIFICATION</scope>
</reference>
<dbReference type="Ensembl" id="ENSCSAVT00000008215.1">
    <property type="protein sequence ID" value="ENSCSAVP00000008107.1"/>
    <property type="gene ID" value="ENSCSAVG00000004823.1"/>
</dbReference>
<dbReference type="Proteomes" id="UP000007875">
    <property type="component" value="Unassembled WGS sequence"/>
</dbReference>
<dbReference type="Gene3D" id="2.30.29.30">
    <property type="entry name" value="Pleckstrin-homology domain (PH domain)/Phosphotyrosine-binding domain (PTB)"/>
    <property type="match status" value="1"/>
</dbReference>
<evidence type="ECO:0000259" key="1">
    <source>
        <dbReference type="PROSITE" id="PS50003"/>
    </source>
</evidence>
<dbReference type="InterPro" id="IPR011993">
    <property type="entry name" value="PH-like_dom_sf"/>
</dbReference>
<organism evidence="2 3">
    <name type="scientific">Ciona savignyi</name>
    <name type="common">Pacific transparent sea squirt</name>
    <dbReference type="NCBI Taxonomy" id="51511"/>
    <lineage>
        <taxon>Eukaryota</taxon>
        <taxon>Metazoa</taxon>
        <taxon>Chordata</taxon>
        <taxon>Tunicata</taxon>
        <taxon>Ascidiacea</taxon>
        <taxon>Phlebobranchia</taxon>
        <taxon>Cionidae</taxon>
        <taxon>Ciona</taxon>
    </lineage>
</organism>
<dbReference type="InterPro" id="IPR001849">
    <property type="entry name" value="PH_domain"/>
</dbReference>
<evidence type="ECO:0000313" key="2">
    <source>
        <dbReference type="Ensembl" id="ENSCSAVP00000008107.1"/>
    </source>
</evidence>
<dbReference type="InParanoid" id="H2YRZ7"/>
<sequence length="270" mass="31103">MLFSVLDLKASGKVLLGRLMNMSTSLTDLLGEDHHKDIAVQKHFLQYSQVPFFQYKKYVMDTTAHQTIDAEKLSATCWALCRHRYLNNPLVDNLDSVVPNELADALYWLFCIFTKISEPDTYPPSIDYEEAELLLRKLCASLGIQWQQSHDQDSINGDAGYENANDEYEPMPPLQVTFQQLLSVISDMIGTEVARSHAFYRSMQWLCLTEYSDIMKTGWLYSRKPGTDTWKKRWAILRGTKLSLYVTMLGQYMKEQIYLTGNMHVESLPG</sequence>
<accession>H2YRZ7</accession>
<dbReference type="STRING" id="51511.ENSCSAVP00000008107"/>
<dbReference type="PANTHER" id="PTHR14383:SF5">
    <property type="entry name" value="RUN DOMAIN-CONTAINING PROTEIN"/>
    <property type="match status" value="1"/>
</dbReference>
<protein>
    <recommendedName>
        <fullName evidence="1">PH domain-containing protein</fullName>
    </recommendedName>
</protein>
<evidence type="ECO:0000313" key="3">
    <source>
        <dbReference type="Proteomes" id="UP000007875"/>
    </source>
</evidence>
<dbReference type="GO" id="GO:0005634">
    <property type="term" value="C:nucleus"/>
    <property type="evidence" value="ECO:0007669"/>
    <property type="project" value="TreeGrafter"/>
</dbReference>
<keyword evidence="3" id="KW-1185">Reference proteome</keyword>
<dbReference type="SUPFAM" id="SSF50729">
    <property type="entry name" value="PH domain-like"/>
    <property type="match status" value="1"/>
</dbReference>
<reference evidence="2" key="2">
    <citation type="submission" date="2025-08" db="UniProtKB">
        <authorList>
            <consortium name="Ensembl"/>
        </authorList>
    </citation>
    <scope>IDENTIFICATION</scope>
</reference>
<dbReference type="AlphaFoldDB" id="H2YRZ7"/>
<dbReference type="GeneTree" id="ENSGT00950000183017"/>
<feature type="domain" description="PH" evidence="1">
    <location>
        <begin position="213"/>
        <end position="270"/>
    </location>
</feature>
<proteinExistence type="predicted"/>
<reference evidence="3" key="1">
    <citation type="submission" date="2003-08" db="EMBL/GenBank/DDBJ databases">
        <authorList>
            <person name="Birren B."/>
            <person name="Nusbaum C."/>
            <person name="Abebe A."/>
            <person name="Abouelleil A."/>
            <person name="Adekoya E."/>
            <person name="Ait-zahra M."/>
            <person name="Allen N."/>
            <person name="Allen T."/>
            <person name="An P."/>
            <person name="Anderson M."/>
            <person name="Anderson S."/>
            <person name="Arachchi H."/>
            <person name="Armbruster J."/>
            <person name="Bachantsang P."/>
            <person name="Baldwin J."/>
            <person name="Barry A."/>
            <person name="Bayul T."/>
            <person name="Blitshsteyn B."/>
            <person name="Bloom T."/>
            <person name="Blye J."/>
            <person name="Boguslavskiy L."/>
            <person name="Borowsky M."/>
            <person name="Boukhgalter B."/>
            <person name="Brunache A."/>
            <person name="Butler J."/>
            <person name="Calixte N."/>
            <person name="Calvo S."/>
            <person name="Camarata J."/>
            <person name="Campo K."/>
            <person name="Chang J."/>
            <person name="Cheshatsang Y."/>
            <person name="Citroen M."/>
            <person name="Collymore A."/>
            <person name="Considine T."/>
            <person name="Cook A."/>
            <person name="Cooke P."/>
            <person name="Corum B."/>
            <person name="Cuomo C."/>
            <person name="David R."/>
            <person name="Dawoe T."/>
            <person name="Degray S."/>
            <person name="Dodge S."/>
            <person name="Dooley K."/>
            <person name="Dorje P."/>
            <person name="Dorjee K."/>
            <person name="Dorris L."/>
            <person name="Duffey N."/>
            <person name="Dupes A."/>
            <person name="Elkins T."/>
            <person name="Engels R."/>
            <person name="Erickson J."/>
            <person name="Farina A."/>
            <person name="Faro S."/>
            <person name="Ferreira P."/>
            <person name="Fischer H."/>
            <person name="Fitzgerald M."/>
            <person name="Foley K."/>
            <person name="Gage D."/>
            <person name="Galagan J."/>
            <person name="Gearin G."/>
            <person name="Gnerre S."/>
            <person name="Gnirke A."/>
            <person name="Goyette A."/>
            <person name="Graham J."/>
            <person name="Grandbois E."/>
            <person name="Gyaltsen K."/>
            <person name="Hafez N."/>
            <person name="Hagopian D."/>
            <person name="Hagos B."/>
            <person name="Hall J."/>
            <person name="Hatcher B."/>
            <person name="Heller A."/>
            <person name="Higgins H."/>
            <person name="Honan T."/>
            <person name="Horn A."/>
            <person name="Houde N."/>
            <person name="Hughes L."/>
            <person name="Hulme W."/>
            <person name="Husby E."/>
            <person name="Iliev I."/>
            <person name="Jaffe D."/>
            <person name="Jones C."/>
            <person name="Kamal M."/>
            <person name="Kamat A."/>
            <person name="Kamvysselis M."/>
            <person name="Karlsson E."/>
            <person name="Kells C."/>
            <person name="Kieu A."/>
            <person name="Kisner P."/>
            <person name="Kodira C."/>
            <person name="Kulbokas E."/>
            <person name="Labutti K."/>
            <person name="Lama D."/>
            <person name="Landers T."/>
            <person name="Leger J."/>
            <person name="Levine S."/>
            <person name="Lewis D."/>
            <person name="Lewis T."/>
            <person name="Lindblad-toh K."/>
            <person name="Liu X."/>
            <person name="Lokyitsang T."/>
            <person name="Lokyitsang Y."/>
            <person name="Lucien O."/>
            <person name="Lui A."/>
            <person name="Ma L.J."/>
            <person name="Mabbitt R."/>
            <person name="Macdonald J."/>
            <person name="Maclean C."/>
            <person name="Major J."/>
            <person name="Manning J."/>
            <person name="Marabella R."/>
            <person name="Maru K."/>
            <person name="Matthews C."/>
            <person name="Mauceli E."/>
            <person name="Mccarthy M."/>
            <person name="Mcdonough S."/>
            <person name="Mcghee T."/>
            <person name="Meldrim J."/>
            <person name="Meneus L."/>
            <person name="Mesirov J."/>
            <person name="Mihalev A."/>
            <person name="Mihova T."/>
            <person name="Mikkelsen T."/>
            <person name="Mlenga V."/>
            <person name="Moru K."/>
            <person name="Mozes J."/>
            <person name="Mulrain L."/>
            <person name="Munson G."/>
            <person name="Naylor J."/>
            <person name="Newes C."/>
            <person name="Nguyen C."/>
            <person name="Nguyen N."/>
            <person name="Nguyen T."/>
            <person name="Nicol R."/>
            <person name="Nielsen C."/>
            <person name="Nizzari M."/>
            <person name="Norbu C."/>
            <person name="Norbu N."/>
            <person name="O'donnell P."/>
            <person name="Okoawo O."/>
            <person name="O'leary S."/>
            <person name="Omotosho B."/>
            <person name="O'neill K."/>
            <person name="Osman S."/>
            <person name="Parker S."/>
            <person name="Perrin D."/>
            <person name="Phunkhang P."/>
            <person name="Piqani B."/>
            <person name="Purcell S."/>
            <person name="Rachupka T."/>
            <person name="Ramasamy U."/>
            <person name="Rameau R."/>
            <person name="Ray V."/>
            <person name="Raymond C."/>
            <person name="Retta R."/>
            <person name="Richardson S."/>
            <person name="Rise C."/>
            <person name="Rodriguez J."/>
            <person name="Rogers J."/>
            <person name="Rogov P."/>
            <person name="Rutman M."/>
            <person name="Schupbach R."/>
            <person name="Seaman C."/>
            <person name="Settipalli S."/>
            <person name="Sharpe T."/>
            <person name="Sheridan J."/>
            <person name="Sherpa N."/>
            <person name="Shi J."/>
            <person name="Smirnov S."/>
            <person name="Smith C."/>
            <person name="Sougnez C."/>
            <person name="Spencer B."/>
            <person name="Stalker J."/>
            <person name="Stange-thomann N."/>
            <person name="Stavropoulos S."/>
            <person name="Stetson K."/>
            <person name="Stone C."/>
            <person name="Stone S."/>
            <person name="Stubbs M."/>
            <person name="Talamas J."/>
            <person name="Tchuinga P."/>
            <person name="Tenzing P."/>
            <person name="Tesfaye S."/>
            <person name="Theodore J."/>
            <person name="Thoulutsang Y."/>
            <person name="Topham K."/>
            <person name="Towey S."/>
            <person name="Tsamla T."/>
            <person name="Tsomo N."/>
            <person name="Vallee D."/>
            <person name="Vassiliev H."/>
            <person name="Venkataraman V."/>
            <person name="Vinson J."/>
            <person name="Vo A."/>
            <person name="Wade C."/>
            <person name="Wang S."/>
            <person name="Wangchuk T."/>
            <person name="Wangdi T."/>
            <person name="Whittaker C."/>
            <person name="Wilkinson J."/>
            <person name="Wu Y."/>
            <person name="Wyman D."/>
            <person name="Yadav S."/>
            <person name="Yang S."/>
            <person name="Yang X."/>
            <person name="Yeager S."/>
            <person name="Yee E."/>
            <person name="Young G."/>
            <person name="Zainoun J."/>
            <person name="Zembeck L."/>
            <person name="Zimmer A."/>
            <person name="Zody M."/>
            <person name="Lander E."/>
        </authorList>
    </citation>
    <scope>NUCLEOTIDE SEQUENCE [LARGE SCALE GENOMIC DNA]</scope>
</reference>
<dbReference type="eggNOG" id="ENOG502QSXX">
    <property type="taxonomic scope" value="Eukaryota"/>
</dbReference>
<dbReference type="GO" id="GO:0005737">
    <property type="term" value="C:cytoplasm"/>
    <property type="evidence" value="ECO:0007669"/>
    <property type="project" value="TreeGrafter"/>
</dbReference>
<dbReference type="HOGENOM" id="CLU_1032589_0_0_1"/>
<name>H2YRZ7_CIOSA</name>
<dbReference type="PANTHER" id="PTHR14383">
    <property type="entry name" value="SWAP-70 RECOMBINASE"/>
    <property type="match status" value="1"/>
</dbReference>
<dbReference type="PROSITE" id="PS50003">
    <property type="entry name" value="PH_DOMAIN"/>
    <property type="match status" value="1"/>
</dbReference>